<sequence length="860" mass="101146">MNKIKMFELPKIKIQQIIKSDYNFSITEEDEKQYIIQQQDTPLFRQLSLIRGKETKRIDELVFVEAKHNKKRRPLLEKLLKEGFYYNGKLFVRYGKSSSQAKDGVTVFIDNDVYEEMMERSQLGVKVEKCVISKYESYRNLILSSCQMVDEELPYIVIVDEYSKMIHDQHVRYAVQKDVEYTNPQTHKKVIAKNQKFIEESTTDIEILPFDGFGVHTKEISKLFSKYTASTHDSVLFQIRLPFMKGVTIETDFKKYYASLDTPITKIKDVFGKWHDIDKIDCIWNTSMWKGAGIFKKEFGSEGWNEYLKRVNKYGYKIGISKYSHHLDEINLYSKLNFQYLQCLDLWNTKYIDQYKNHDKYDILDKDNNGKIVDLATYSTDLLEKIIKGDKLYSLKFLGINNTLESDLESKYIQAILTNDSMLKDPSIKKMLKRKLDKTITQMKYGKIFAKGFYHTVVGDIKGYLEYAAGLNITGCLHESEFFTHSFPIGDAVSFRSPLVDPSEVNKIKLTTNDFTDEYLQHLKNHDICMINMYDLTQQQQGGMDMDGDSVFLSVEPILINSKINTPIVVDMDDKVTTEPVEYCMDEIVKYECNSRDSRIGEITNIATSILNHYTENEKWKKVNADNVSLLRLYQGKEIDFLKTGFRWIITKNLRKYLKKLPYFLLHNYPKKLDVYNRLKAINKSNNYIERVEYNAFKSPSPLNELCEYIEQWEKRKIDWDRSLINNGHLLVDNSLQLEDKKVMKKIRKIIIEFDEKFREILDTEEEIDMKPIADLYKNKLHKIIGDDYLLANYCVKTAYRSMSTDKTLCWLLFSDVMLSNLKHNSDERKELKIVETSKQDVNSHEFLGRHYKFMKVLGE</sequence>
<name>A0AA91Z318_NIACI</name>
<organism evidence="1 2">
    <name type="scientific">Niallia circulans</name>
    <name type="common">Bacillus circulans</name>
    <dbReference type="NCBI Taxonomy" id="1397"/>
    <lineage>
        <taxon>Bacteria</taxon>
        <taxon>Bacillati</taxon>
        <taxon>Bacillota</taxon>
        <taxon>Bacilli</taxon>
        <taxon>Bacillales</taxon>
        <taxon>Bacillaceae</taxon>
        <taxon>Niallia</taxon>
    </lineage>
</organism>
<accession>A0AA91Z318</accession>
<evidence type="ECO:0008006" key="3">
    <source>
        <dbReference type="Google" id="ProtNLM"/>
    </source>
</evidence>
<dbReference type="AlphaFoldDB" id="A0AA91Z318"/>
<proteinExistence type="predicted"/>
<protein>
    <recommendedName>
        <fullName evidence="3">RNA-dependent RNA polymerase</fullName>
    </recommendedName>
</protein>
<evidence type="ECO:0000313" key="1">
    <source>
        <dbReference type="EMBL" id="PAD85044.1"/>
    </source>
</evidence>
<dbReference type="RefSeq" id="WP_095328586.1">
    <property type="nucleotide sequence ID" value="NZ_NPBQ01000013.1"/>
</dbReference>
<gene>
    <name evidence="1" type="ORF">CHH57_01660</name>
</gene>
<dbReference type="EMBL" id="NPBQ01000013">
    <property type="protein sequence ID" value="PAD85044.1"/>
    <property type="molecule type" value="Genomic_DNA"/>
</dbReference>
<evidence type="ECO:0000313" key="2">
    <source>
        <dbReference type="Proteomes" id="UP000216961"/>
    </source>
</evidence>
<comment type="caution">
    <text evidence="1">The sequence shown here is derived from an EMBL/GenBank/DDBJ whole genome shotgun (WGS) entry which is preliminary data.</text>
</comment>
<reference evidence="1 2" key="1">
    <citation type="submission" date="2017-07" db="EMBL/GenBank/DDBJ databases">
        <title>Isolation and whole genome analysis of endospore-forming bacteria from heroin.</title>
        <authorList>
            <person name="Kalinowski J."/>
            <person name="Ahrens B."/>
            <person name="Al-Dilaimi A."/>
            <person name="Winkler A."/>
            <person name="Wibberg D."/>
            <person name="Schleenbecker U."/>
            <person name="Ruckert C."/>
            <person name="Wolfel R."/>
            <person name="Grass G."/>
        </authorList>
    </citation>
    <scope>NUCLEOTIDE SEQUENCE [LARGE SCALE GENOMIC DNA]</scope>
    <source>
        <strain evidence="1 2">7521-2</strain>
    </source>
</reference>
<dbReference type="Proteomes" id="UP000216961">
    <property type="component" value="Unassembled WGS sequence"/>
</dbReference>